<dbReference type="RefSeq" id="WP_206254285.1">
    <property type="nucleotide sequence ID" value="NZ_CP071060.1"/>
</dbReference>
<reference evidence="1 2" key="1">
    <citation type="submission" date="2021-02" db="EMBL/GenBank/DDBJ databases">
        <title>Niveibacterium changnyeongensis HC41.</title>
        <authorList>
            <person name="Kang M."/>
        </authorList>
    </citation>
    <scope>NUCLEOTIDE SEQUENCE [LARGE SCALE GENOMIC DNA]</scope>
    <source>
        <strain evidence="1 2">HC41</strain>
    </source>
</reference>
<proteinExistence type="predicted"/>
<accession>A0ABX7M4H4</accession>
<keyword evidence="2" id="KW-1185">Reference proteome</keyword>
<name>A0ABX7M4H4_9RHOO</name>
<sequence>MSTPAHISGASRVIAEFGLWPSFHDAEVVSFALERALPVQAGSCIARMAVHVRTYETLGDGTADYRQSLLKSAVITFAFHAPAALNLDLSEFNNQNVIDSIRVSSAQAGAPAELEVFIEPIWGFGGGFYCAAVEVESIKVLPNAPA</sequence>
<protein>
    <submittedName>
        <fullName evidence="1">Uncharacterized protein</fullName>
    </submittedName>
</protein>
<gene>
    <name evidence="1" type="ORF">JY500_19630</name>
</gene>
<evidence type="ECO:0000313" key="2">
    <source>
        <dbReference type="Proteomes" id="UP000663570"/>
    </source>
</evidence>
<dbReference type="Pfam" id="PF15594">
    <property type="entry name" value="Imm50"/>
    <property type="match status" value="1"/>
</dbReference>
<organism evidence="1 2">
    <name type="scientific">Niveibacterium microcysteis</name>
    <dbReference type="NCBI Taxonomy" id="2811415"/>
    <lineage>
        <taxon>Bacteria</taxon>
        <taxon>Pseudomonadati</taxon>
        <taxon>Pseudomonadota</taxon>
        <taxon>Betaproteobacteria</taxon>
        <taxon>Rhodocyclales</taxon>
        <taxon>Rhodocyclaceae</taxon>
        <taxon>Niveibacterium</taxon>
    </lineage>
</organism>
<dbReference type="Proteomes" id="UP000663570">
    <property type="component" value="Chromosome"/>
</dbReference>
<dbReference type="EMBL" id="CP071060">
    <property type="protein sequence ID" value="QSI76643.1"/>
    <property type="molecule type" value="Genomic_DNA"/>
</dbReference>
<evidence type="ECO:0000313" key="1">
    <source>
        <dbReference type="EMBL" id="QSI76643.1"/>
    </source>
</evidence>
<dbReference type="InterPro" id="IPR028957">
    <property type="entry name" value="Imm50"/>
</dbReference>